<dbReference type="Proteomes" id="UP000019364">
    <property type="component" value="Unassembled WGS sequence"/>
</dbReference>
<keyword evidence="2" id="KW-1185">Reference proteome</keyword>
<comment type="caution">
    <text evidence="1">The sequence shown here is derived from an EMBL/GenBank/DDBJ whole genome shotgun (WGS) entry which is preliminary data.</text>
</comment>
<evidence type="ECO:0000313" key="1">
    <source>
        <dbReference type="EMBL" id="GAF06431.1"/>
    </source>
</evidence>
<dbReference type="InterPro" id="IPR014903">
    <property type="entry name" value="DUF1796"/>
</dbReference>
<dbReference type="Pfam" id="PF08795">
    <property type="entry name" value="DUF1796"/>
    <property type="match status" value="1"/>
</dbReference>
<protein>
    <recommendedName>
        <fullName evidence="3">Papain-like cysteine peptidase</fullName>
    </recommendedName>
</protein>
<dbReference type="eggNOG" id="ENOG5030JZ2">
    <property type="taxonomic scope" value="Bacteria"/>
</dbReference>
<sequence length="204" mass="24112">MIDNKEYDAIISLGHNCQVASQLRRNHLRKFSGPLDWFNFAKTSEVCKVLQNRFEGFMLLENLEVYGKSQNCHYVRDKSTTCLSFHDFKNVTEEDPLFDYFIFRETLDRRIRRFIDCLSSNKDILLIRANVNSTDSFDIYHAIKETYSNPNVHFLFVNQSDEQQIIEQPSTFKSINSLQIPSGKTWEGNYEAWKKVLSRFSLRR</sequence>
<dbReference type="AlphaFoldDB" id="W7YP30"/>
<evidence type="ECO:0000313" key="2">
    <source>
        <dbReference type="Proteomes" id="UP000019364"/>
    </source>
</evidence>
<organism evidence="1 2">
    <name type="scientific">Paenibacillus pini JCM 16418</name>
    <dbReference type="NCBI Taxonomy" id="1236976"/>
    <lineage>
        <taxon>Bacteria</taxon>
        <taxon>Bacillati</taxon>
        <taxon>Bacillota</taxon>
        <taxon>Bacilli</taxon>
        <taxon>Bacillales</taxon>
        <taxon>Paenibacillaceae</taxon>
        <taxon>Paenibacillus</taxon>
    </lineage>
</organism>
<accession>W7YP30</accession>
<dbReference type="EMBL" id="BAVZ01000001">
    <property type="protein sequence ID" value="GAF06431.1"/>
    <property type="molecule type" value="Genomic_DNA"/>
</dbReference>
<name>W7YP30_9BACL</name>
<evidence type="ECO:0008006" key="3">
    <source>
        <dbReference type="Google" id="ProtNLM"/>
    </source>
</evidence>
<gene>
    <name evidence="1" type="ORF">JCM16418_386</name>
</gene>
<reference evidence="1 2" key="1">
    <citation type="journal article" date="2014" name="Genome Announc.">
        <title>Draft Genome Sequence of Paenibacillus pini JCM 16418T, Isolated from the Rhizosphere of Pine Tree.</title>
        <authorList>
            <person name="Yuki M."/>
            <person name="Oshima K."/>
            <person name="Suda W."/>
            <person name="Oshida Y."/>
            <person name="Kitamura K."/>
            <person name="Iida Y."/>
            <person name="Hattori M."/>
            <person name="Ohkuma M."/>
        </authorList>
    </citation>
    <scope>NUCLEOTIDE SEQUENCE [LARGE SCALE GENOMIC DNA]</scope>
    <source>
        <strain evidence="1 2">JCM 16418</strain>
    </source>
</reference>
<proteinExistence type="predicted"/>
<dbReference type="STRING" id="1236976.JCM16418_386"/>
<dbReference type="RefSeq" id="WP_242403679.1">
    <property type="nucleotide sequence ID" value="NZ_BAVZ01000001.1"/>
</dbReference>